<accession>A0A1S2N4W7</accession>
<dbReference type="AlphaFoldDB" id="A0A1S2N4W7"/>
<proteinExistence type="predicted"/>
<dbReference type="EMBL" id="JRYB01000001">
    <property type="protein sequence ID" value="OIJ40136.1"/>
    <property type="molecule type" value="Genomic_DNA"/>
</dbReference>
<organism evidence="1 2">
    <name type="scientific">Massilia timonae</name>
    <dbReference type="NCBI Taxonomy" id="47229"/>
    <lineage>
        <taxon>Bacteria</taxon>
        <taxon>Pseudomonadati</taxon>
        <taxon>Pseudomonadota</taxon>
        <taxon>Betaproteobacteria</taxon>
        <taxon>Burkholderiales</taxon>
        <taxon>Oxalobacteraceae</taxon>
        <taxon>Telluria group</taxon>
        <taxon>Massilia</taxon>
    </lineage>
</organism>
<dbReference type="Proteomes" id="UP000180246">
    <property type="component" value="Unassembled WGS sequence"/>
</dbReference>
<comment type="caution">
    <text evidence="1">The sequence shown here is derived from an EMBL/GenBank/DDBJ whole genome shotgun (WGS) entry which is preliminary data.</text>
</comment>
<name>A0A1S2N4W7_9BURK</name>
<dbReference type="RefSeq" id="WP_083415168.1">
    <property type="nucleotide sequence ID" value="NZ_JRYB01000001.1"/>
</dbReference>
<reference evidence="1 2" key="1">
    <citation type="submission" date="2014-10" db="EMBL/GenBank/DDBJ databases">
        <authorList>
            <person name="Seo M.-J."/>
            <person name="Seok Y.J."/>
            <person name="Cha I.-T."/>
        </authorList>
    </citation>
    <scope>NUCLEOTIDE SEQUENCE [LARGE SCALE GENOMIC DNA]</scope>
    <source>
        <strain evidence="1 2">NEU</strain>
    </source>
</reference>
<evidence type="ECO:0000313" key="1">
    <source>
        <dbReference type="EMBL" id="OIJ40136.1"/>
    </source>
</evidence>
<evidence type="ECO:0000313" key="2">
    <source>
        <dbReference type="Proteomes" id="UP000180246"/>
    </source>
</evidence>
<sequence length="159" mass="17982">MGRATNSAIQASANKPKPDTGPYIGDVMLHCVIRPDDFKHTQAIIVSGDGWNMCGHALLHVGPGWFFPVAGLHDRPRFMRKEGYQRYLRENDKREIRRTAVHIPDIFGAYRKLLDAVSRQWLWLMLPNNCATFLEQIVQAGGSRAGIYFNCPNAEKFAP</sequence>
<protein>
    <submittedName>
        <fullName evidence="1">Uncharacterized protein</fullName>
    </submittedName>
</protein>
<gene>
    <name evidence="1" type="ORF">LO55_900</name>
</gene>